<dbReference type="InterPro" id="IPR052709">
    <property type="entry name" value="Transposase-MT_Hybrid"/>
</dbReference>
<sequence>MIPQKFRLGHLVAETPKKKPTAHALLMLANINKAWGADTTIERTVLSLFAKFRKGDTEIDHKPRAFRPVWCDKNHLQQKVETPSTSTLRQIGAVRSSVAPQTIFQHLKATGMVKKLEPCVPHALTQEQRLRCMKTCKSPQ</sequence>
<dbReference type="GO" id="GO:0005634">
    <property type="term" value="C:nucleus"/>
    <property type="evidence" value="ECO:0007669"/>
    <property type="project" value="TreeGrafter"/>
</dbReference>
<dbReference type="AlphaFoldDB" id="A0A8X6SNY4"/>
<dbReference type="PANTHER" id="PTHR46060:SF2">
    <property type="entry name" value="HISTONE-LYSINE N-METHYLTRANSFERASE SETMAR"/>
    <property type="match status" value="1"/>
</dbReference>
<dbReference type="GO" id="GO:0006303">
    <property type="term" value="P:double-strand break repair via nonhomologous end joining"/>
    <property type="evidence" value="ECO:0007669"/>
    <property type="project" value="TreeGrafter"/>
</dbReference>
<protein>
    <submittedName>
        <fullName evidence="1">Uncharacterized protein</fullName>
    </submittedName>
</protein>
<evidence type="ECO:0000313" key="2">
    <source>
        <dbReference type="Proteomes" id="UP000887159"/>
    </source>
</evidence>
<dbReference type="GO" id="GO:0003690">
    <property type="term" value="F:double-stranded DNA binding"/>
    <property type="evidence" value="ECO:0007669"/>
    <property type="project" value="TreeGrafter"/>
</dbReference>
<dbReference type="GO" id="GO:0015074">
    <property type="term" value="P:DNA integration"/>
    <property type="evidence" value="ECO:0007669"/>
    <property type="project" value="TreeGrafter"/>
</dbReference>
<dbReference type="EMBL" id="BMAU01021331">
    <property type="protein sequence ID" value="GFY14805.1"/>
    <property type="molecule type" value="Genomic_DNA"/>
</dbReference>
<dbReference type="GO" id="GO:0003697">
    <property type="term" value="F:single-stranded DNA binding"/>
    <property type="evidence" value="ECO:0007669"/>
    <property type="project" value="TreeGrafter"/>
</dbReference>
<dbReference type="GO" id="GO:0035861">
    <property type="term" value="C:site of double-strand break"/>
    <property type="evidence" value="ECO:0007669"/>
    <property type="project" value="TreeGrafter"/>
</dbReference>
<organism evidence="1 2">
    <name type="scientific">Trichonephila clavipes</name>
    <name type="common">Golden silk orbweaver</name>
    <name type="synonym">Nephila clavipes</name>
    <dbReference type="NCBI Taxonomy" id="2585209"/>
    <lineage>
        <taxon>Eukaryota</taxon>
        <taxon>Metazoa</taxon>
        <taxon>Ecdysozoa</taxon>
        <taxon>Arthropoda</taxon>
        <taxon>Chelicerata</taxon>
        <taxon>Arachnida</taxon>
        <taxon>Araneae</taxon>
        <taxon>Araneomorphae</taxon>
        <taxon>Entelegynae</taxon>
        <taxon>Araneoidea</taxon>
        <taxon>Nephilidae</taxon>
        <taxon>Trichonephila</taxon>
    </lineage>
</organism>
<gene>
    <name evidence="1" type="ORF">TNCV_648481</name>
</gene>
<comment type="caution">
    <text evidence="1">The sequence shown here is derived from an EMBL/GenBank/DDBJ whole genome shotgun (WGS) entry which is preliminary data.</text>
</comment>
<dbReference type="GO" id="GO:0000729">
    <property type="term" value="P:DNA double-strand break processing"/>
    <property type="evidence" value="ECO:0007669"/>
    <property type="project" value="TreeGrafter"/>
</dbReference>
<dbReference type="GO" id="GO:0000014">
    <property type="term" value="F:single-stranded DNA endodeoxyribonuclease activity"/>
    <property type="evidence" value="ECO:0007669"/>
    <property type="project" value="TreeGrafter"/>
</dbReference>
<keyword evidence="2" id="KW-1185">Reference proteome</keyword>
<evidence type="ECO:0000313" key="1">
    <source>
        <dbReference type="EMBL" id="GFY14805.1"/>
    </source>
</evidence>
<name>A0A8X6SNY4_TRICX</name>
<dbReference type="GO" id="GO:0044774">
    <property type="term" value="P:mitotic DNA integrity checkpoint signaling"/>
    <property type="evidence" value="ECO:0007669"/>
    <property type="project" value="TreeGrafter"/>
</dbReference>
<dbReference type="Proteomes" id="UP000887159">
    <property type="component" value="Unassembled WGS sequence"/>
</dbReference>
<proteinExistence type="predicted"/>
<dbReference type="PANTHER" id="PTHR46060">
    <property type="entry name" value="MARINER MOS1 TRANSPOSASE-LIKE PROTEIN"/>
    <property type="match status" value="1"/>
</dbReference>
<reference evidence="1" key="1">
    <citation type="submission" date="2020-08" db="EMBL/GenBank/DDBJ databases">
        <title>Multicomponent nature underlies the extraordinary mechanical properties of spider dragline silk.</title>
        <authorList>
            <person name="Kono N."/>
            <person name="Nakamura H."/>
            <person name="Mori M."/>
            <person name="Yoshida Y."/>
            <person name="Ohtoshi R."/>
            <person name="Malay A.D."/>
            <person name="Moran D.A.P."/>
            <person name="Tomita M."/>
            <person name="Numata K."/>
            <person name="Arakawa K."/>
        </authorList>
    </citation>
    <scope>NUCLEOTIDE SEQUENCE</scope>
</reference>
<accession>A0A8X6SNY4</accession>
<dbReference type="GO" id="GO:0044547">
    <property type="term" value="F:DNA topoisomerase binding"/>
    <property type="evidence" value="ECO:0007669"/>
    <property type="project" value="TreeGrafter"/>
</dbReference>
<dbReference type="GO" id="GO:0042800">
    <property type="term" value="F:histone H3K4 methyltransferase activity"/>
    <property type="evidence" value="ECO:0007669"/>
    <property type="project" value="TreeGrafter"/>
</dbReference>
<dbReference type="GO" id="GO:0031297">
    <property type="term" value="P:replication fork processing"/>
    <property type="evidence" value="ECO:0007669"/>
    <property type="project" value="TreeGrafter"/>
</dbReference>
<dbReference type="GO" id="GO:0046975">
    <property type="term" value="F:histone H3K36 methyltransferase activity"/>
    <property type="evidence" value="ECO:0007669"/>
    <property type="project" value="TreeGrafter"/>
</dbReference>
<dbReference type="GO" id="GO:0000793">
    <property type="term" value="C:condensed chromosome"/>
    <property type="evidence" value="ECO:0007669"/>
    <property type="project" value="TreeGrafter"/>
</dbReference>